<dbReference type="Proteomes" id="UP000032749">
    <property type="component" value="Chromosome"/>
</dbReference>
<dbReference type="InterPro" id="IPR008249">
    <property type="entry name" value="UPF0231"/>
</dbReference>
<dbReference type="Pfam" id="PF06062">
    <property type="entry name" value="UPF0231"/>
    <property type="match status" value="1"/>
</dbReference>
<keyword evidence="3" id="KW-1185">Reference proteome</keyword>
<dbReference type="HOGENOM" id="CLU_139226_0_0_6"/>
<dbReference type="EMBL" id="FO203512">
    <property type="protein sequence ID" value="CCK77215.1"/>
    <property type="molecule type" value="Genomic_DNA"/>
</dbReference>
<evidence type="ECO:0000256" key="1">
    <source>
        <dbReference type="ARBA" id="ARBA00005367"/>
    </source>
</evidence>
<dbReference type="OrthoDB" id="5739292at2"/>
<dbReference type="PIRSF" id="PIRSF006287">
    <property type="entry name" value="UCP006287"/>
    <property type="match status" value="1"/>
</dbReference>
<name>R4YQI8_OLEAN</name>
<accession>R4YQI8</accession>
<dbReference type="AlphaFoldDB" id="R4YQI8"/>
<reference evidence="2 3" key="1">
    <citation type="journal article" date="2013" name="Nat. Commun.">
        <title>Genome sequence and functional genomic analysis of the oil-degrading bacterium Oleispira antarctica.</title>
        <authorList>
            <person name="Kube M."/>
            <person name="Chernikova T.N."/>
            <person name="Al-Ramahi Y."/>
            <person name="Beloqui A."/>
            <person name="Lopez-Cortez N."/>
            <person name="Guazzaroni M.E."/>
            <person name="Heipieper H.J."/>
            <person name="Klages S."/>
            <person name="Kotsyurbenko O.R."/>
            <person name="Langer I."/>
            <person name="Nechitaylo T.Y."/>
            <person name="Lunsdorf H."/>
            <person name="Fernandez M."/>
            <person name="Juarez S."/>
            <person name="Ciordia S."/>
            <person name="Singer A."/>
            <person name="Kagan O."/>
            <person name="Egorova O."/>
            <person name="Petit P.A."/>
            <person name="Stogios P."/>
            <person name="Kim Y."/>
            <person name="Tchigvintsev A."/>
            <person name="Flick R."/>
            <person name="Denaro R."/>
            <person name="Genovese M."/>
            <person name="Albar J.P."/>
            <person name="Reva O.N."/>
            <person name="Martinez-Gomariz M."/>
            <person name="Tran H."/>
            <person name="Ferrer M."/>
            <person name="Savchenko A."/>
            <person name="Yakunin A.F."/>
            <person name="Yakimov M.M."/>
            <person name="Golyshina O.V."/>
            <person name="Reinhardt R."/>
            <person name="Golyshin P.N."/>
        </authorList>
    </citation>
    <scope>NUCLEOTIDE SEQUENCE [LARGE SCALE GENOMIC DNA]</scope>
</reference>
<sequence>MDYDFTFSEYDKPIAEFSMGHEAIGTWFNDELGANQQRIEELVDIVDQLVNRRIQQRLIEGTEYRLRMNQEDVEVVALSLGLDIDEELPENTNVYEDESHAECGLEDFQEALISWQEFILSA</sequence>
<evidence type="ECO:0000313" key="2">
    <source>
        <dbReference type="EMBL" id="CCK77215.1"/>
    </source>
</evidence>
<proteinExistence type="inferred from homology"/>
<protein>
    <submittedName>
        <fullName evidence="2">Uncharacterized protein</fullName>
    </submittedName>
</protein>
<comment type="similarity">
    <text evidence="1">Belongs to the UPF0231 family.</text>
</comment>
<organism evidence="2 3">
    <name type="scientific">Oleispira antarctica RB-8</name>
    <dbReference type="NCBI Taxonomy" id="698738"/>
    <lineage>
        <taxon>Bacteria</taxon>
        <taxon>Pseudomonadati</taxon>
        <taxon>Pseudomonadota</taxon>
        <taxon>Gammaproteobacteria</taxon>
        <taxon>Oceanospirillales</taxon>
        <taxon>Oceanospirillaceae</taxon>
        <taxon>Oleispira</taxon>
    </lineage>
</organism>
<dbReference type="KEGG" id="oai:OLEAN_C30390"/>
<gene>
    <name evidence="2" type="ORF">OLEAN_C30390</name>
</gene>
<dbReference type="STRING" id="698738.OLEAN_C30390"/>
<evidence type="ECO:0000313" key="3">
    <source>
        <dbReference type="Proteomes" id="UP000032749"/>
    </source>
</evidence>